<name>A0A356LFL5_9BURK</name>
<dbReference type="InterPro" id="IPR036388">
    <property type="entry name" value="WH-like_DNA-bd_sf"/>
</dbReference>
<dbReference type="GO" id="GO:0003700">
    <property type="term" value="F:DNA-binding transcription factor activity"/>
    <property type="evidence" value="ECO:0007669"/>
    <property type="project" value="InterPro"/>
</dbReference>
<dbReference type="Gene3D" id="1.10.10.10">
    <property type="entry name" value="Winged helix-like DNA-binding domain superfamily/Winged helix DNA-binding domain"/>
    <property type="match status" value="1"/>
</dbReference>
<evidence type="ECO:0000313" key="2">
    <source>
        <dbReference type="EMBL" id="HBP29813.1"/>
    </source>
</evidence>
<dbReference type="NCBIfam" id="NF033788">
    <property type="entry name" value="HTH_metalloreg"/>
    <property type="match status" value="1"/>
</dbReference>
<dbReference type="PROSITE" id="PS50987">
    <property type="entry name" value="HTH_ARSR_2"/>
    <property type="match status" value="1"/>
</dbReference>
<reference evidence="2 3" key="1">
    <citation type="journal article" date="2018" name="Nat. Biotechnol.">
        <title>A standardized bacterial taxonomy based on genome phylogeny substantially revises the tree of life.</title>
        <authorList>
            <person name="Parks D.H."/>
            <person name="Chuvochina M."/>
            <person name="Waite D.W."/>
            <person name="Rinke C."/>
            <person name="Skarshewski A."/>
            <person name="Chaumeil P.A."/>
            <person name="Hugenholtz P."/>
        </authorList>
    </citation>
    <scope>NUCLEOTIDE SEQUENCE [LARGE SCALE GENOMIC DNA]</scope>
    <source>
        <strain evidence="2">UBA10707</strain>
    </source>
</reference>
<proteinExistence type="predicted"/>
<dbReference type="PRINTS" id="PR00778">
    <property type="entry name" value="HTHARSR"/>
</dbReference>
<dbReference type="InterPro" id="IPR036390">
    <property type="entry name" value="WH_DNA-bd_sf"/>
</dbReference>
<dbReference type="SMART" id="SM00418">
    <property type="entry name" value="HTH_ARSR"/>
    <property type="match status" value="1"/>
</dbReference>
<dbReference type="AlphaFoldDB" id="A0A356LFL5"/>
<dbReference type="InterPro" id="IPR001845">
    <property type="entry name" value="HTH_ArsR_DNA-bd_dom"/>
</dbReference>
<dbReference type="SUPFAM" id="SSF46785">
    <property type="entry name" value="Winged helix' DNA-binding domain"/>
    <property type="match status" value="1"/>
</dbReference>
<dbReference type="PANTHER" id="PTHR38600">
    <property type="entry name" value="TRANSCRIPTIONAL REGULATORY PROTEIN"/>
    <property type="match status" value="1"/>
</dbReference>
<comment type="caution">
    <text evidence="2">The sequence shown here is derived from an EMBL/GenBank/DDBJ whole genome shotgun (WGS) entry which is preliminary data.</text>
</comment>
<accession>A0A356LFL5</accession>
<dbReference type="InterPro" id="IPR011991">
    <property type="entry name" value="ArsR-like_HTH"/>
</dbReference>
<feature type="domain" description="HTH arsR-type" evidence="1">
    <location>
        <begin position="5"/>
        <end position="102"/>
    </location>
</feature>
<organism evidence="2 3">
    <name type="scientific">Advenella kashmirensis</name>
    <dbReference type="NCBI Taxonomy" id="310575"/>
    <lineage>
        <taxon>Bacteria</taxon>
        <taxon>Pseudomonadati</taxon>
        <taxon>Pseudomonadota</taxon>
        <taxon>Betaproteobacteria</taxon>
        <taxon>Burkholderiales</taxon>
        <taxon>Alcaligenaceae</taxon>
    </lineage>
</organism>
<dbReference type="CDD" id="cd00090">
    <property type="entry name" value="HTH_ARSR"/>
    <property type="match status" value="1"/>
</dbReference>
<sequence length="119" mass="13176">MSSEIDQTIADDQHIADVFFALGDGTRLALVQRLVEQGAQSATRLSVNAHVTRQAIIKHLLVLENARLVVHERRGREVLYALDRQRLDQAHAFLGGIAAGWDRAIGRLRDIVETGPSDN</sequence>
<evidence type="ECO:0000313" key="3">
    <source>
        <dbReference type="Proteomes" id="UP000264036"/>
    </source>
</evidence>
<evidence type="ECO:0000259" key="1">
    <source>
        <dbReference type="PROSITE" id="PS50987"/>
    </source>
</evidence>
<protein>
    <submittedName>
        <fullName evidence="2">Transcriptional regulator</fullName>
    </submittedName>
</protein>
<dbReference type="PANTHER" id="PTHR38600:SF2">
    <property type="entry name" value="SLL0088 PROTEIN"/>
    <property type="match status" value="1"/>
</dbReference>
<gene>
    <name evidence="2" type="ORF">DD666_10400</name>
</gene>
<dbReference type="Proteomes" id="UP000264036">
    <property type="component" value="Unassembled WGS sequence"/>
</dbReference>
<dbReference type="EMBL" id="DOEK01000027">
    <property type="protein sequence ID" value="HBP29813.1"/>
    <property type="molecule type" value="Genomic_DNA"/>
</dbReference>